<organism evidence="1 2">
    <name type="scientific">Metamycoplasma alkalescens</name>
    <dbReference type="NCBI Taxonomy" id="45363"/>
    <lineage>
        <taxon>Bacteria</taxon>
        <taxon>Bacillati</taxon>
        <taxon>Mycoplasmatota</taxon>
        <taxon>Mycoplasmoidales</taxon>
        <taxon>Metamycoplasmataceae</taxon>
        <taxon>Metamycoplasma</taxon>
    </lineage>
</organism>
<dbReference type="AlphaFoldDB" id="A0A3B0PKT1"/>
<dbReference type="EMBL" id="LS991949">
    <property type="protein sequence ID" value="SYV90353.1"/>
    <property type="molecule type" value="Genomic_DNA"/>
</dbReference>
<evidence type="ECO:0000313" key="2">
    <source>
        <dbReference type="Proteomes" id="UP000259864"/>
    </source>
</evidence>
<dbReference type="KEGG" id="mala:NCTC10135_00877"/>
<name>A0A3B0PKT1_9BACT</name>
<feature type="non-terminal residue" evidence="1">
    <location>
        <position position="52"/>
    </location>
</feature>
<proteinExistence type="predicted"/>
<reference evidence="2" key="1">
    <citation type="submission" date="2018-06" db="EMBL/GenBank/DDBJ databases">
        <authorList>
            <consortium name="Pathogen Informatics"/>
        </authorList>
    </citation>
    <scope>NUCLEOTIDE SEQUENCE [LARGE SCALE GENOMIC DNA]</scope>
    <source>
        <strain evidence="2">NCTC10135</strain>
    </source>
</reference>
<dbReference type="Proteomes" id="UP000259864">
    <property type="component" value="Chromosome 1"/>
</dbReference>
<accession>A0A3B0PKT1</accession>
<sequence>MNRNKIIELSGNFSSAKNIFGNNEINIPANSSINSNKIEKLKNELENVLKYW</sequence>
<gene>
    <name evidence="1" type="ORF">NCTC10135_00877</name>
</gene>
<protein>
    <submittedName>
        <fullName evidence="1">Uncharacterized protein</fullName>
    </submittedName>
</protein>
<evidence type="ECO:0000313" key="1">
    <source>
        <dbReference type="EMBL" id="SYV90353.1"/>
    </source>
</evidence>